<dbReference type="InterPro" id="IPR036930">
    <property type="entry name" value="WGR_dom_sf"/>
</dbReference>
<feature type="region of interest" description="Disordered" evidence="6">
    <location>
        <begin position="228"/>
        <end position="247"/>
    </location>
</feature>
<feature type="region of interest" description="Disordered" evidence="6">
    <location>
        <begin position="1"/>
        <end position="22"/>
    </location>
</feature>
<dbReference type="InterPro" id="IPR004102">
    <property type="entry name" value="Poly(ADP-ribose)pol_reg_dom"/>
</dbReference>
<evidence type="ECO:0000313" key="11">
    <source>
        <dbReference type="WBParaSite" id="ECPE_0001418001-mRNA-1"/>
    </source>
</evidence>
<reference evidence="11" key="1">
    <citation type="submission" date="2016-06" db="UniProtKB">
        <authorList>
            <consortium name="WormBaseParasite"/>
        </authorList>
    </citation>
    <scope>IDENTIFICATION</scope>
</reference>
<protein>
    <recommendedName>
        <fullName evidence="1">NAD(+) ADP-ribosyltransferase</fullName>
        <ecNumber evidence="1">2.4.2.30</ecNumber>
    </recommendedName>
</protein>
<dbReference type="GO" id="GO:0070212">
    <property type="term" value="P:protein poly-ADP-ribosylation"/>
    <property type="evidence" value="ECO:0007669"/>
    <property type="project" value="TreeGrafter"/>
</dbReference>
<dbReference type="EMBL" id="UZAN01056805">
    <property type="protein sequence ID" value="VDP91412.1"/>
    <property type="molecule type" value="Genomic_DNA"/>
</dbReference>
<keyword evidence="3" id="KW-0808">Transferase</keyword>
<gene>
    <name evidence="9" type="ORF">ECPE_LOCUS14140</name>
</gene>
<dbReference type="PANTHER" id="PTHR10459">
    <property type="entry name" value="DNA LIGASE"/>
    <property type="match status" value="1"/>
</dbReference>
<dbReference type="WBParaSite" id="ECPE_0001418001-mRNA-1">
    <property type="protein sequence ID" value="ECPE_0001418001-mRNA-1"/>
    <property type="gene ID" value="ECPE_0001418001"/>
</dbReference>
<dbReference type="InterPro" id="IPR050800">
    <property type="entry name" value="ARTD/PARP"/>
</dbReference>
<dbReference type="InterPro" id="IPR036616">
    <property type="entry name" value="Poly(ADP-ribose)pol_reg_dom_sf"/>
</dbReference>
<organism evidence="11">
    <name type="scientific">Echinostoma caproni</name>
    <dbReference type="NCBI Taxonomy" id="27848"/>
    <lineage>
        <taxon>Eukaryota</taxon>
        <taxon>Metazoa</taxon>
        <taxon>Spiralia</taxon>
        <taxon>Lophotrochozoa</taxon>
        <taxon>Platyhelminthes</taxon>
        <taxon>Trematoda</taxon>
        <taxon>Digenea</taxon>
        <taxon>Plagiorchiida</taxon>
        <taxon>Echinostomata</taxon>
        <taxon>Echinostomatoidea</taxon>
        <taxon>Echinostomatidae</taxon>
        <taxon>Echinostoma</taxon>
    </lineage>
</organism>
<sequence>MKRPLKDSQSTSDAAKHVKLEDDSTDNKADVKKIVCKGRAPVDSLCTAKVGIAHVYYEQDGTVYDAMLNQTNLQHNNNKYYLLQLLEDDDSKNYSVWFRWGRVGKTGQNKFYDKTLNEWDCRDCFEKVQGKYDLVHLDYGTEIQNQNALPQPDSKSVAIVESMLPSAVQLLIKLICDLKSMEESVIELKYDARRAPLGKLKKAQIKEGYKALTSISNCIAQLAQLCSGSESSDGKSSGKKNKRVKVNASEKRKIEQDLLMACNIFYTRVPHDFG</sequence>
<evidence type="ECO:0000256" key="2">
    <source>
        <dbReference type="ARBA" id="ARBA00022676"/>
    </source>
</evidence>
<accession>A0A183B4K5</accession>
<dbReference type="AlphaFoldDB" id="A0A183B4K5"/>
<evidence type="ECO:0000259" key="7">
    <source>
        <dbReference type="PROSITE" id="PS51060"/>
    </source>
</evidence>
<evidence type="ECO:0000256" key="5">
    <source>
        <dbReference type="ARBA" id="ARBA00033987"/>
    </source>
</evidence>
<dbReference type="PANTHER" id="PTHR10459:SF60">
    <property type="entry name" value="POLY [ADP-RIBOSE] POLYMERASE 2"/>
    <property type="match status" value="1"/>
</dbReference>
<comment type="catalytic activity">
    <reaction evidence="5">
        <text>NAD(+) + (ADP-D-ribosyl)n-acceptor = nicotinamide + (ADP-D-ribosyl)n+1-acceptor + H(+).</text>
        <dbReference type="EC" id="2.4.2.30"/>
    </reaction>
</comment>
<dbReference type="SUPFAM" id="SSF142921">
    <property type="entry name" value="WGR domain-like"/>
    <property type="match status" value="1"/>
</dbReference>
<keyword evidence="10" id="KW-1185">Reference proteome</keyword>
<evidence type="ECO:0000313" key="9">
    <source>
        <dbReference type="EMBL" id="VDP91412.1"/>
    </source>
</evidence>
<evidence type="ECO:0000313" key="10">
    <source>
        <dbReference type="Proteomes" id="UP000272942"/>
    </source>
</evidence>
<proteinExistence type="predicted"/>
<dbReference type="Gene3D" id="1.20.142.10">
    <property type="entry name" value="Poly(ADP-ribose) polymerase, regulatory domain"/>
    <property type="match status" value="1"/>
</dbReference>
<dbReference type="GO" id="GO:0005730">
    <property type="term" value="C:nucleolus"/>
    <property type="evidence" value="ECO:0007669"/>
    <property type="project" value="TreeGrafter"/>
</dbReference>
<evidence type="ECO:0000256" key="3">
    <source>
        <dbReference type="ARBA" id="ARBA00022679"/>
    </source>
</evidence>
<dbReference type="PROSITE" id="PS51977">
    <property type="entry name" value="WGR"/>
    <property type="match status" value="1"/>
</dbReference>
<evidence type="ECO:0000256" key="1">
    <source>
        <dbReference type="ARBA" id="ARBA00012020"/>
    </source>
</evidence>
<dbReference type="OrthoDB" id="429950at2759"/>
<dbReference type="InterPro" id="IPR008893">
    <property type="entry name" value="WGR_domain"/>
</dbReference>
<dbReference type="EC" id="2.4.2.30" evidence="1"/>
<dbReference type="SUPFAM" id="SSF47587">
    <property type="entry name" value="Domain of poly(ADP-ribose) polymerase"/>
    <property type="match status" value="1"/>
</dbReference>
<reference evidence="9 10" key="2">
    <citation type="submission" date="2018-11" db="EMBL/GenBank/DDBJ databases">
        <authorList>
            <consortium name="Pathogen Informatics"/>
        </authorList>
    </citation>
    <scope>NUCLEOTIDE SEQUENCE [LARGE SCALE GENOMIC DNA]</scope>
    <source>
        <strain evidence="9 10">Egypt</strain>
    </source>
</reference>
<feature type="domain" description="WGR" evidence="8">
    <location>
        <begin position="52"/>
        <end position="155"/>
    </location>
</feature>
<dbReference type="GO" id="GO:0006302">
    <property type="term" value="P:double-strand break repair"/>
    <property type="evidence" value="ECO:0007669"/>
    <property type="project" value="TreeGrafter"/>
</dbReference>
<keyword evidence="4" id="KW-0520">NAD</keyword>
<dbReference type="GO" id="GO:0003950">
    <property type="term" value="F:NAD+ poly-ADP-ribosyltransferase activity"/>
    <property type="evidence" value="ECO:0007669"/>
    <property type="project" value="UniProtKB-EC"/>
</dbReference>
<evidence type="ECO:0000256" key="4">
    <source>
        <dbReference type="ARBA" id="ARBA00023027"/>
    </source>
</evidence>
<evidence type="ECO:0000256" key="6">
    <source>
        <dbReference type="SAM" id="MobiDB-lite"/>
    </source>
</evidence>
<dbReference type="GO" id="GO:1990404">
    <property type="term" value="F:NAD+-protein mono-ADP-ribosyltransferase activity"/>
    <property type="evidence" value="ECO:0007669"/>
    <property type="project" value="TreeGrafter"/>
</dbReference>
<dbReference type="SMART" id="SM00773">
    <property type="entry name" value="WGR"/>
    <property type="match status" value="1"/>
</dbReference>
<feature type="domain" description="PARP alpha-helical" evidence="7">
    <location>
        <begin position="161"/>
        <end position="274"/>
    </location>
</feature>
<keyword evidence="2" id="KW-0328">Glycosyltransferase</keyword>
<dbReference type="Pfam" id="PF02877">
    <property type="entry name" value="PARP_reg"/>
    <property type="match status" value="1"/>
</dbReference>
<dbReference type="Pfam" id="PF05406">
    <property type="entry name" value="WGR"/>
    <property type="match status" value="1"/>
</dbReference>
<dbReference type="Proteomes" id="UP000272942">
    <property type="component" value="Unassembled WGS sequence"/>
</dbReference>
<name>A0A183B4K5_9TREM</name>
<dbReference type="PROSITE" id="PS51060">
    <property type="entry name" value="PARP_ALPHA_HD"/>
    <property type="match status" value="1"/>
</dbReference>
<evidence type="ECO:0000259" key="8">
    <source>
        <dbReference type="PROSITE" id="PS51977"/>
    </source>
</evidence>